<name>A0ABU0NFF7_9MOLU</name>
<dbReference type="NCBIfam" id="NF033559">
    <property type="entry name" value="transpos_IS1634"/>
    <property type="match status" value="1"/>
</dbReference>
<accession>A0ABU0NFF7</accession>
<sequence length="551" mass="64593">MGNYILYKRNNPKGVYLAIGISKGYGKGIGDLVGLGYWEEIKDKYSLQNIDDLKTIAKLVPFTNNKVEAKSKFFELLEPTSIETNVKNVGIDLIYKIIKELDLFSSLPKSKHKSLQEVLEFIIGTRIIFPRSYICQYKNKNDFLHNVEIKKSSIYNYFDTFLTNREIILFNLYNKLQELTNRNSEQLHFDNTTVYFESFSRKGVRQKGFSKDGKHDEDQIVIAMATDNNGIPFHYKIFEGNTADSQTLIKFLIEMEKIYKIKDITIIADRGISQNANLRFLEQKGYKYIVQKRINNLSEADKKFIIEDKDYILEHEMFSKSRFVESVWANNRKKKRFNQTFRKQIVYFSPAKEKLDRIKRTCSIAKYEKKSINNVICLSDLVPEYKKKYMDVEGKTIAKLNYSKIKKIADQDGFYMIETNIPDLTAQKANEIYRQQWKIEEGFRTLKSSLEVRPMFVHKDSHIQAHVFLCFLALIVLKYSIYKLKKFYEDNGEIQKVTMDMFIDALKLITITTKTVNGKVVGEIINNLDPNHYELNKIYKDFSFVIENLSL</sequence>
<keyword evidence="1" id="KW-0472">Membrane</keyword>
<evidence type="ECO:0000313" key="3">
    <source>
        <dbReference type="EMBL" id="MDQ0568162.1"/>
    </source>
</evidence>
<evidence type="ECO:0000259" key="2">
    <source>
        <dbReference type="Pfam" id="PF01609"/>
    </source>
</evidence>
<dbReference type="PANTHER" id="PTHR34614">
    <property type="match status" value="1"/>
</dbReference>
<dbReference type="PANTHER" id="PTHR34614:SF2">
    <property type="entry name" value="TRANSPOSASE IS4-LIKE DOMAIN-CONTAINING PROTEIN"/>
    <property type="match status" value="1"/>
</dbReference>
<evidence type="ECO:0000313" key="4">
    <source>
        <dbReference type="Proteomes" id="UP001236620"/>
    </source>
</evidence>
<keyword evidence="1" id="KW-1133">Transmembrane helix</keyword>
<dbReference type="InterPro" id="IPR047654">
    <property type="entry name" value="IS1634_transpos"/>
</dbReference>
<comment type="caution">
    <text evidence="3">The sequence shown here is derived from an EMBL/GenBank/DDBJ whole genome shotgun (WGS) entry which is preliminary data.</text>
</comment>
<dbReference type="Pfam" id="PF01609">
    <property type="entry name" value="DDE_Tnp_1"/>
    <property type="match status" value="1"/>
</dbReference>
<gene>
    <name evidence="3" type="ORF">J2Z63_000815</name>
</gene>
<dbReference type="EMBL" id="JAUSWP010000017">
    <property type="protein sequence ID" value="MDQ0568162.1"/>
    <property type="molecule type" value="Genomic_DNA"/>
</dbReference>
<reference evidence="3" key="1">
    <citation type="submission" date="2023-07" db="EMBL/GenBank/DDBJ databases">
        <title>Genomic Encyclopedia of Type Strains, Phase IV (KMG-IV): sequencing the most valuable type-strain genomes for metagenomic binning, comparative biology and taxonomic classification.</title>
        <authorList>
            <person name="Goeker M."/>
        </authorList>
    </citation>
    <scope>NUCLEOTIDE SEQUENCE [LARGE SCALE GENOMIC DNA]</scope>
    <source>
        <strain evidence="3">DSM 22019</strain>
    </source>
</reference>
<proteinExistence type="predicted"/>
<dbReference type="Proteomes" id="UP001236620">
    <property type="component" value="Unassembled WGS sequence"/>
</dbReference>
<dbReference type="SUPFAM" id="SSF53098">
    <property type="entry name" value="Ribonuclease H-like"/>
    <property type="match status" value="1"/>
</dbReference>
<keyword evidence="1" id="KW-0812">Transmembrane</keyword>
<feature type="domain" description="Transposase IS4-like" evidence="2">
    <location>
        <begin position="189"/>
        <end position="474"/>
    </location>
</feature>
<protein>
    <submittedName>
        <fullName evidence="3">Transposase</fullName>
    </submittedName>
</protein>
<organism evidence="3 4">
    <name type="scientific">Mycoplasma yeatsii</name>
    <dbReference type="NCBI Taxonomy" id="51365"/>
    <lineage>
        <taxon>Bacteria</taxon>
        <taxon>Bacillati</taxon>
        <taxon>Mycoplasmatota</taxon>
        <taxon>Mollicutes</taxon>
        <taxon>Mycoplasmataceae</taxon>
        <taxon>Mycoplasma</taxon>
    </lineage>
</organism>
<keyword evidence="4" id="KW-1185">Reference proteome</keyword>
<evidence type="ECO:0000256" key="1">
    <source>
        <dbReference type="SAM" id="Phobius"/>
    </source>
</evidence>
<feature type="transmembrane region" description="Helical" evidence="1">
    <location>
        <begin position="463"/>
        <end position="481"/>
    </location>
</feature>
<dbReference type="RefSeq" id="WP_307445701.1">
    <property type="nucleotide sequence ID" value="NZ_JAUSWP010000017.1"/>
</dbReference>
<dbReference type="InterPro" id="IPR012337">
    <property type="entry name" value="RNaseH-like_sf"/>
</dbReference>
<dbReference type="InterPro" id="IPR002559">
    <property type="entry name" value="Transposase_11"/>
</dbReference>